<evidence type="ECO:0000256" key="4">
    <source>
        <dbReference type="ARBA" id="ARBA00011218"/>
    </source>
</evidence>
<keyword evidence="6" id="KW-0662">Pyridine nucleotide biosynthesis</keyword>
<evidence type="ECO:0000256" key="7">
    <source>
        <dbReference type="ARBA" id="ARBA00022676"/>
    </source>
</evidence>
<dbReference type="InterPro" id="IPR027277">
    <property type="entry name" value="NadC/ModD"/>
</dbReference>
<evidence type="ECO:0000256" key="8">
    <source>
        <dbReference type="ARBA" id="ARBA00022679"/>
    </source>
</evidence>
<dbReference type="UniPathway" id="UPA00253">
    <property type="reaction ID" value="UER00331"/>
</dbReference>
<sequence>MSTRPSPEAVNRILDAALAEDLDLAGDITTAAVIPKGSTATARIVARCELVVAGVDVACGVFRRLDSRQVSVDVAVQDGDEVAAGTLLATVTGDAAVILTGERAALNILGRMSGVATTTRSAVREIAGTGAVILDTRKTMPGLRELDKYAVAAGGGTNHRLGLFDAVMIKDTHLGVTGSVSGAVRAALSAGHAPGIITAEVRSTDQLEEAIEAGAGRALLDNMDLATLQACVALGKGRIVLEASGGLRPGNLRAVAETGVDFLSLGWLTHSAPSADVAMEIDGGW</sequence>
<dbReference type="GO" id="GO:0009435">
    <property type="term" value="P:NAD+ biosynthetic process"/>
    <property type="evidence" value="ECO:0007669"/>
    <property type="project" value="UniProtKB-UniPathway"/>
</dbReference>
<dbReference type="Proteomes" id="UP000648239">
    <property type="component" value="Unassembled WGS sequence"/>
</dbReference>
<evidence type="ECO:0000256" key="10">
    <source>
        <dbReference type="ARBA" id="ARBA00047445"/>
    </source>
</evidence>
<keyword evidence="8 12" id="KW-0808">Transferase</keyword>
<proteinExistence type="inferred from homology"/>
<dbReference type="InterPro" id="IPR036068">
    <property type="entry name" value="Nicotinate_pribotase-like_C"/>
</dbReference>
<dbReference type="Gene3D" id="3.90.1170.20">
    <property type="entry name" value="Quinolinate phosphoribosyl transferase, N-terminal domain"/>
    <property type="match status" value="1"/>
</dbReference>
<reference evidence="15 16" key="1">
    <citation type="submission" date="2020-08" db="EMBL/GenBank/DDBJ databases">
        <title>Acidobacteriota in marine sediments use diverse sulfur dissimilation pathways.</title>
        <authorList>
            <person name="Wasmund K."/>
        </authorList>
    </citation>
    <scope>NUCLEOTIDE SEQUENCE [LARGE SCALE GENOMIC DNA]</scope>
    <source>
        <strain evidence="15">MAG AM4</strain>
    </source>
</reference>
<dbReference type="GO" id="GO:0005737">
    <property type="term" value="C:cytoplasm"/>
    <property type="evidence" value="ECO:0007669"/>
    <property type="project" value="TreeGrafter"/>
</dbReference>
<dbReference type="FunFam" id="3.90.1170.20:FF:000001">
    <property type="entry name" value="Nicotinate-nucleotide diphosphorylase (Carboxylating)"/>
    <property type="match status" value="1"/>
</dbReference>
<keyword evidence="7 12" id="KW-0328">Glycosyltransferase</keyword>
<comment type="function">
    <text evidence="1">Involved in the catabolism of quinolinic acid (QA).</text>
</comment>
<comment type="caution">
    <text evidence="15">The sequence shown here is derived from an EMBL/GenBank/DDBJ whole genome shotgun (WGS) entry which is preliminary data.</text>
</comment>
<evidence type="ECO:0000256" key="2">
    <source>
        <dbReference type="ARBA" id="ARBA00004893"/>
    </source>
</evidence>
<dbReference type="GO" id="GO:0004514">
    <property type="term" value="F:nicotinate-nucleotide diphosphorylase (carboxylating) activity"/>
    <property type="evidence" value="ECO:0007669"/>
    <property type="project" value="UniProtKB-EC"/>
</dbReference>
<feature type="domain" description="Quinolinate phosphoribosyl transferase N-terminal" evidence="14">
    <location>
        <begin position="27"/>
        <end position="113"/>
    </location>
</feature>
<protein>
    <recommendedName>
        <fullName evidence="11">Probable nicotinate-nucleotide pyrophosphorylase [carboxylating]</fullName>
        <ecNumber evidence="5">2.4.2.19</ecNumber>
    </recommendedName>
    <alternativeName>
        <fullName evidence="9">Quinolinate phosphoribosyltransferase [decarboxylating]</fullName>
    </alternativeName>
</protein>
<dbReference type="FunFam" id="3.20.20.70:FF:000030">
    <property type="entry name" value="Nicotinate-nucleotide pyrophosphorylase, carboxylating"/>
    <property type="match status" value="1"/>
</dbReference>
<evidence type="ECO:0000256" key="1">
    <source>
        <dbReference type="ARBA" id="ARBA00003237"/>
    </source>
</evidence>
<comment type="catalytic activity">
    <reaction evidence="10">
        <text>nicotinate beta-D-ribonucleotide + CO2 + diphosphate = quinolinate + 5-phospho-alpha-D-ribose 1-diphosphate + 2 H(+)</text>
        <dbReference type="Rhea" id="RHEA:12733"/>
        <dbReference type="ChEBI" id="CHEBI:15378"/>
        <dbReference type="ChEBI" id="CHEBI:16526"/>
        <dbReference type="ChEBI" id="CHEBI:29959"/>
        <dbReference type="ChEBI" id="CHEBI:33019"/>
        <dbReference type="ChEBI" id="CHEBI:57502"/>
        <dbReference type="ChEBI" id="CHEBI:58017"/>
        <dbReference type="EC" id="2.4.2.19"/>
    </reaction>
</comment>
<comment type="subunit">
    <text evidence="4">Hexamer formed by 3 homodimers.</text>
</comment>
<dbReference type="PIRSF" id="PIRSF006250">
    <property type="entry name" value="NadC_ModD"/>
    <property type="match status" value="1"/>
</dbReference>
<dbReference type="Pfam" id="PF02749">
    <property type="entry name" value="QRPTase_N"/>
    <property type="match status" value="1"/>
</dbReference>
<dbReference type="AlphaFoldDB" id="A0A8J7CBV0"/>
<dbReference type="EC" id="2.4.2.19" evidence="5"/>
<dbReference type="EMBL" id="JACXWD010000002">
    <property type="protein sequence ID" value="MBD3866717.1"/>
    <property type="molecule type" value="Genomic_DNA"/>
</dbReference>
<dbReference type="InterPro" id="IPR022412">
    <property type="entry name" value="Quinolinate_PRibosylTrfase_N"/>
</dbReference>
<dbReference type="SUPFAM" id="SSF54675">
    <property type="entry name" value="Nicotinate/Quinolinate PRTase N-terminal domain-like"/>
    <property type="match status" value="1"/>
</dbReference>
<evidence type="ECO:0000256" key="5">
    <source>
        <dbReference type="ARBA" id="ARBA00011944"/>
    </source>
</evidence>
<dbReference type="Gene3D" id="3.20.20.70">
    <property type="entry name" value="Aldolase class I"/>
    <property type="match status" value="1"/>
</dbReference>
<evidence type="ECO:0000256" key="11">
    <source>
        <dbReference type="ARBA" id="ARBA00069173"/>
    </source>
</evidence>
<feature type="domain" description="Quinolinate phosphoribosyl transferase C-terminal" evidence="13">
    <location>
        <begin position="115"/>
        <end position="280"/>
    </location>
</feature>
<dbReference type="CDD" id="cd01572">
    <property type="entry name" value="QPRTase"/>
    <property type="match status" value="1"/>
</dbReference>
<name>A0A8J7CBV0_9BACT</name>
<accession>A0A8J7CBV0</accession>
<evidence type="ECO:0000256" key="12">
    <source>
        <dbReference type="PIRNR" id="PIRNR006250"/>
    </source>
</evidence>
<dbReference type="PANTHER" id="PTHR32179:SF3">
    <property type="entry name" value="NICOTINATE-NUCLEOTIDE PYROPHOSPHORYLASE [CARBOXYLATING]"/>
    <property type="match status" value="1"/>
</dbReference>
<evidence type="ECO:0000313" key="15">
    <source>
        <dbReference type="EMBL" id="MBD3866717.1"/>
    </source>
</evidence>
<dbReference type="PANTHER" id="PTHR32179">
    <property type="entry name" value="NICOTINATE-NUCLEOTIDE PYROPHOSPHORYLASE [CARBOXYLATING]"/>
    <property type="match status" value="1"/>
</dbReference>
<comment type="similarity">
    <text evidence="3 12">Belongs to the NadC/ModD family.</text>
</comment>
<evidence type="ECO:0000259" key="13">
    <source>
        <dbReference type="Pfam" id="PF01729"/>
    </source>
</evidence>
<dbReference type="SUPFAM" id="SSF51690">
    <property type="entry name" value="Nicotinate/Quinolinate PRTase C-terminal domain-like"/>
    <property type="match status" value="1"/>
</dbReference>
<dbReference type="InterPro" id="IPR037128">
    <property type="entry name" value="Quinolinate_PRibosylTase_N_sf"/>
</dbReference>
<dbReference type="InterPro" id="IPR002638">
    <property type="entry name" value="Quinolinate_PRibosylTrfase_C"/>
</dbReference>
<evidence type="ECO:0000256" key="6">
    <source>
        <dbReference type="ARBA" id="ARBA00022642"/>
    </source>
</evidence>
<dbReference type="InterPro" id="IPR013785">
    <property type="entry name" value="Aldolase_TIM"/>
</dbReference>
<evidence type="ECO:0000313" key="16">
    <source>
        <dbReference type="Proteomes" id="UP000648239"/>
    </source>
</evidence>
<dbReference type="Pfam" id="PF01729">
    <property type="entry name" value="QRPTase_C"/>
    <property type="match status" value="1"/>
</dbReference>
<evidence type="ECO:0000256" key="9">
    <source>
        <dbReference type="ARBA" id="ARBA00033102"/>
    </source>
</evidence>
<evidence type="ECO:0000259" key="14">
    <source>
        <dbReference type="Pfam" id="PF02749"/>
    </source>
</evidence>
<gene>
    <name evidence="15" type="primary">nadC</name>
    <name evidence="15" type="ORF">IFK94_01205</name>
</gene>
<dbReference type="InterPro" id="IPR004393">
    <property type="entry name" value="NadC"/>
</dbReference>
<evidence type="ECO:0000256" key="3">
    <source>
        <dbReference type="ARBA" id="ARBA00009400"/>
    </source>
</evidence>
<comment type="pathway">
    <text evidence="2">Cofactor biosynthesis; NAD(+) biosynthesis; nicotinate D-ribonucleotide from quinolinate: step 1/1.</text>
</comment>
<dbReference type="NCBIfam" id="TIGR00078">
    <property type="entry name" value="nadC"/>
    <property type="match status" value="1"/>
</dbReference>
<organism evidence="15 16">
    <name type="scientific">Candidatus Polarisedimenticola svalbardensis</name>
    <dbReference type="NCBI Taxonomy" id="2886004"/>
    <lineage>
        <taxon>Bacteria</taxon>
        <taxon>Pseudomonadati</taxon>
        <taxon>Acidobacteriota</taxon>
        <taxon>Candidatus Polarisedimenticolia</taxon>
        <taxon>Candidatus Polarisedimenticolales</taxon>
        <taxon>Candidatus Polarisedimenticolaceae</taxon>
        <taxon>Candidatus Polarisedimenticola</taxon>
    </lineage>
</organism>
<dbReference type="GO" id="GO:0034213">
    <property type="term" value="P:quinolinate catabolic process"/>
    <property type="evidence" value="ECO:0007669"/>
    <property type="project" value="TreeGrafter"/>
</dbReference>